<keyword evidence="3" id="KW-1185">Reference proteome</keyword>
<accession>A0A2T0T6I1</accession>
<organism evidence="2 3">
    <name type="scientific">Umezawaea tangerina</name>
    <dbReference type="NCBI Taxonomy" id="84725"/>
    <lineage>
        <taxon>Bacteria</taxon>
        <taxon>Bacillati</taxon>
        <taxon>Actinomycetota</taxon>
        <taxon>Actinomycetes</taxon>
        <taxon>Pseudonocardiales</taxon>
        <taxon>Pseudonocardiaceae</taxon>
        <taxon>Umezawaea</taxon>
    </lineage>
</organism>
<sequence>METDRIAPVEFDLHDLSAFSSFSQGVFSSVARADQRRWGEAYVRGLLSVPGRKSIRRISDQVVGRDAGQSLQQFVNQSPWAWEPVRRALAEQVVPVLRPRAWVVQEVVFPKNGDSSAAVARQYAPSAGRVLNCQRAIAVFLVGDGGSVPVDWRLVVPRGWDGDVDQRSKVRLPASERSRPDWAYPLELVDELVAWGLPPAPVVVELHDDREVYPLVRGLEQRGLPYVVRVPASTPALPVGARGRLVPGTAVPTVGRLAAEAAARGRTTLSRWQGARGDLVTSQFVVATVPGVQGPGEARAGRPLARSRRVLAEWTSSRSARPSSLWLTSSGASGIVELAALLHARESVKEDVDVLAEGSGLRHFEGRSFQGWHHHVTLSSVAHGYRLVRELERQRSDERWLRPYA</sequence>
<evidence type="ECO:0000313" key="2">
    <source>
        <dbReference type="EMBL" id="PRY41245.1"/>
    </source>
</evidence>
<proteinExistence type="predicted"/>
<dbReference type="InterPro" id="IPR039365">
    <property type="entry name" value="IS701-like"/>
</dbReference>
<dbReference type="EMBL" id="PVTF01000005">
    <property type="protein sequence ID" value="PRY41245.1"/>
    <property type="molecule type" value="Genomic_DNA"/>
</dbReference>
<dbReference type="Pfam" id="PF13546">
    <property type="entry name" value="DDE_5"/>
    <property type="match status" value="1"/>
</dbReference>
<gene>
    <name evidence="2" type="ORF">CLV43_1053</name>
</gene>
<comment type="caution">
    <text evidence="2">The sequence shown here is derived from an EMBL/GenBank/DDBJ whole genome shotgun (WGS) entry which is preliminary data.</text>
</comment>
<protein>
    <submittedName>
        <fullName evidence="2">SRSO17 transposase</fullName>
    </submittedName>
</protein>
<dbReference type="Proteomes" id="UP000239494">
    <property type="component" value="Unassembled WGS sequence"/>
</dbReference>
<dbReference type="OrthoDB" id="3657225at2"/>
<evidence type="ECO:0000259" key="1">
    <source>
        <dbReference type="Pfam" id="PF13546"/>
    </source>
</evidence>
<feature type="domain" description="Transposase IS701-like DDE" evidence="1">
    <location>
        <begin position="27"/>
        <end position="243"/>
    </location>
</feature>
<name>A0A2T0T6I1_9PSEU</name>
<evidence type="ECO:0000313" key="3">
    <source>
        <dbReference type="Proteomes" id="UP000239494"/>
    </source>
</evidence>
<dbReference type="RefSeq" id="WP_106188305.1">
    <property type="nucleotide sequence ID" value="NZ_PVTF01000005.1"/>
</dbReference>
<dbReference type="PANTHER" id="PTHR33627">
    <property type="entry name" value="TRANSPOSASE"/>
    <property type="match status" value="1"/>
</dbReference>
<dbReference type="PANTHER" id="PTHR33627:SF1">
    <property type="entry name" value="TRANSPOSASE"/>
    <property type="match status" value="1"/>
</dbReference>
<dbReference type="AlphaFoldDB" id="A0A2T0T6I1"/>
<reference evidence="2 3" key="1">
    <citation type="submission" date="2018-03" db="EMBL/GenBank/DDBJ databases">
        <title>Genomic Encyclopedia of Archaeal and Bacterial Type Strains, Phase II (KMG-II): from individual species to whole genera.</title>
        <authorList>
            <person name="Goeker M."/>
        </authorList>
    </citation>
    <scope>NUCLEOTIDE SEQUENCE [LARGE SCALE GENOMIC DNA]</scope>
    <source>
        <strain evidence="2 3">DSM 44720</strain>
    </source>
</reference>
<dbReference type="InterPro" id="IPR038721">
    <property type="entry name" value="IS701-like_DDE_dom"/>
</dbReference>